<dbReference type="Proteomes" id="UP000325255">
    <property type="component" value="Unassembled WGS sequence"/>
</dbReference>
<evidence type="ECO:0000313" key="1">
    <source>
        <dbReference type="EMBL" id="KAA5610060.1"/>
    </source>
</evidence>
<dbReference type="RefSeq" id="WP_150042914.1">
    <property type="nucleotide sequence ID" value="NZ_OW485601.1"/>
</dbReference>
<sequence>MDAIESTLFDTTPALRTRWICLLASAATAVRVERSGSSTGADLDAAHAALDRAMLALASAPIRTREDMRVLARAVRDAESLTVGEDASRALLNALLIATIEGP</sequence>
<organism evidence="1 2">
    <name type="scientific">Rhodovastum atsumiense</name>
    <dbReference type="NCBI Taxonomy" id="504468"/>
    <lineage>
        <taxon>Bacteria</taxon>
        <taxon>Pseudomonadati</taxon>
        <taxon>Pseudomonadota</taxon>
        <taxon>Alphaproteobacteria</taxon>
        <taxon>Acetobacterales</taxon>
        <taxon>Acetobacteraceae</taxon>
        <taxon>Rhodovastum</taxon>
    </lineage>
</organism>
<proteinExistence type="predicted"/>
<keyword evidence="2" id="KW-1185">Reference proteome</keyword>
<reference evidence="1 2" key="1">
    <citation type="submission" date="2019-09" db="EMBL/GenBank/DDBJ databases">
        <title>Genome sequence of Rhodovastum atsumiense, a diverse member of the Acetobacteraceae family of non-sulfur purple photosynthetic bacteria.</title>
        <authorList>
            <person name="Meyer T."/>
            <person name="Kyndt J."/>
        </authorList>
    </citation>
    <scope>NUCLEOTIDE SEQUENCE [LARGE SCALE GENOMIC DNA]</scope>
    <source>
        <strain evidence="1 2">DSM 21279</strain>
    </source>
</reference>
<comment type="caution">
    <text evidence="1">The sequence shown here is derived from an EMBL/GenBank/DDBJ whole genome shotgun (WGS) entry which is preliminary data.</text>
</comment>
<gene>
    <name evidence="1" type="ORF">F1189_21395</name>
</gene>
<protein>
    <submittedName>
        <fullName evidence="1">Uncharacterized protein</fullName>
    </submittedName>
</protein>
<name>A0A5M6IP67_9PROT</name>
<accession>A0A5M6IP67</accession>
<evidence type="ECO:0000313" key="2">
    <source>
        <dbReference type="Proteomes" id="UP000325255"/>
    </source>
</evidence>
<dbReference type="AlphaFoldDB" id="A0A5M6IP67"/>
<dbReference type="EMBL" id="VWPK01000039">
    <property type="protein sequence ID" value="KAA5610060.1"/>
    <property type="molecule type" value="Genomic_DNA"/>
</dbReference>